<keyword evidence="3" id="KW-0812">Transmembrane</keyword>
<evidence type="ECO:0000313" key="5">
    <source>
        <dbReference type="EMBL" id="PIN88282.1"/>
    </source>
</evidence>
<protein>
    <recommendedName>
        <fullName evidence="4">EGF-like domain-containing protein</fullName>
    </recommendedName>
</protein>
<dbReference type="AlphaFoldDB" id="A0A2G9NC80"/>
<dbReference type="GO" id="GO:0005176">
    <property type="term" value="F:ErbB-2 class receptor binding"/>
    <property type="evidence" value="ECO:0007669"/>
    <property type="project" value="TreeGrafter"/>
</dbReference>
<dbReference type="PROSITE" id="PS50026">
    <property type="entry name" value="EGF_3"/>
    <property type="match status" value="1"/>
</dbReference>
<keyword evidence="3" id="KW-1133">Transmembrane helix</keyword>
<reference evidence="6" key="1">
    <citation type="journal article" date="2017" name="Nat. Commun.">
        <title>The North American bullfrog draft genome provides insight into hormonal regulation of long noncoding RNA.</title>
        <authorList>
            <person name="Hammond S.A."/>
            <person name="Warren R.L."/>
            <person name="Vandervalk B.P."/>
            <person name="Kucuk E."/>
            <person name="Khan H."/>
            <person name="Gibb E.A."/>
            <person name="Pandoh P."/>
            <person name="Kirk H."/>
            <person name="Zhao Y."/>
            <person name="Jones M."/>
            <person name="Mungall A.J."/>
            <person name="Coope R."/>
            <person name="Pleasance S."/>
            <person name="Moore R.A."/>
            <person name="Holt R.A."/>
            <person name="Round J.M."/>
            <person name="Ohora S."/>
            <person name="Walle B.V."/>
            <person name="Veldhoen N."/>
            <person name="Helbing C.C."/>
            <person name="Birol I."/>
        </authorList>
    </citation>
    <scope>NUCLEOTIDE SEQUENCE [LARGE SCALE GENOMIC DNA]</scope>
</reference>
<feature type="transmembrane region" description="Helical" evidence="3">
    <location>
        <begin position="147"/>
        <end position="172"/>
    </location>
</feature>
<evidence type="ECO:0000256" key="3">
    <source>
        <dbReference type="SAM" id="Phobius"/>
    </source>
</evidence>
<evidence type="ECO:0000256" key="2">
    <source>
        <dbReference type="SAM" id="MobiDB-lite"/>
    </source>
</evidence>
<keyword evidence="1" id="KW-0245">EGF-like domain</keyword>
<evidence type="ECO:0000259" key="4">
    <source>
        <dbReference type="PROSITE" id="PS50026"/>
    </source>
</evidence>
<dbReference type="PANTHER" id="PTHR13802:SF52">
    <property type="entry name" value="MUCIN-4"/>
    <property type="match status" value="1"/>
</dbReference>
<evidence type="ECO:0000313" key="6">
    <source>
        <dbReference type="Proteomes" id="UP000228934"/>
    </source>
</evidence>
<proteinExistence type="predicted"/>
<dbReference type="Proteomes" id="UP000228934">
    <property type="component" value="Unassembled WGS sequence"/>
</dbReference>
<name>A0A2G9NC80_AQUCT</name>
<dbReference type="InterPro" id="IPR000742">
    <property type="entry name" value="EGF"/>
</dbReference>
<comment type="caution">
    <text evidence="1">Lacks conserved residue(s) required for the propagation of feature annotation.</text>
</comment>
<dbReference type="InterPro" id="IPR051495">
    <property type="entry name" value="Epithelial_Barrier/Signaling"/>
</dbReference>
<sequence>NVDGGAQTSIISEFTYSNNGTIITFLNENLVQTIITLFNSKLTGRRRRELSTVSFEIMSTDNITNIQIETKDKLQNYFSCNSTGFLGYNLSYSADGFTCVSQCAMGFCQNNATCEQTESGPICRCTTFTIYVTYGENCQHLSMNLNAFFGILFGAIAFVILVIAFTILIVYCCRKRRRSKSRDLTFSRGSKPIKPFGRLLETDMAGKPELKSFSPRLENVPVGPQIKIQRPSLEKHQTSTDP</sequence>
<gene>
    <name evidence="5" type="ORF">AB205_0050780</name>
</gene>
<feature type="non-terminal residue" evidence="5">
    <location>
        <position position="1"/>
    </location>
</feature>
<dbReference type="OrthoDB" id="4405280at2759"/>
<keyword evidence="6" id="KW-1185">Reference proteome</keyword>
<keyword evidence="3" id="KW-0472">Membrane</keyword>
<feature type="region of interest" description="Disordered" evidence="2">
    <location>
        <begin position="214"/>
        <end position="242"/>
    </location>
</feature>
<dbReference type="EMBL" id="KV923895">
    <property type="protein sequence ID" value="PIN88282.1"/>
    <property type="molecule type" value="Genomic_DNA"/>
</dbReference>
<accession>A0A2G9NC80</accession>
<feature type="non-terminal residue" evidence="5">
    <location>
        <position position="242"/>
    </location>
</feature>
<feature type="domain" description="EGF-like" evidence="4">
    <location>
        <begin position="100"/>
        <end position="139"/>
    </location>
</feature>
<dbReference type="PANTHER" id="PTHR13802">
    <property type="entry name" value="MUCIN 4-RELATED"/>
    <property type="match status" value="1"/>
</dbReference>
<feature type="compositionally biased region" description="Basic and acidic residues" evidence="2">
    <location>
        <begin position="232"/>
        <end position="242"/>
    </location>
</feature>
<evidence type="ECO:0000256" key="1">
    <source>
        <dbReference type="PROSITE-ProRule" id="PRU00076"/>
    </source>
</evidence>
<organism evidence="5 6">
    <name type="scientific">Aquarana catesbeiana</name>
    <name type="common">American bullfrog</name>
    <name type="synonym">Rana catesbeiana</name>
    <dbReference type="NCBI Taxonomy" id="8400"/>
    <lineage>
        <taxon>Eukaryota</taxon>
        <taxon>Metazoa</taxon>
        <taxon>Chordata</taxon>
        <taxon>Craniata</taxon>
        <taxon>Vertebrata</taxon>
        <taxon>Euteleostomi</taxon>
        <taxon>Amphibia</taxon>
        <taxon>Batrachia</taxon>
        <taxon>Anura</taxon>
        <taxon>Neobatrachia</taxon>
        <taxon>Ranoidea</taxon>
        <taxon>Ranidae</taxon>
        <taxon>Aquarana</taxon>
    </lineage>
</organism>